<feature type="signal peptide" evidence="1">
    <location>
        <begin position="1"/>
        <end position="21"/>
    </location>
</feature>
<comment type="caution">
    <text evidence="2">The sequence shown here is derived from an EMBL/GenBank/DDBJ whole genome shotgun (WGS) entry which is preliminary data.</text>
</comment>
<dbReference type="Gene3D" id="3.10.450.360">
    <property type="match status" value="1"/>
</dbReference>
<organism evidence="2 3">
    <name type="scientific">Chitinophaga dinghuensis</name>
    <dbReference type="NCBI Taxonomy" id="1539050"/>
    <lineage>
        <taxon>Bacteria</taxon>
        <taxon>Pseudomonadati</taxon>
        <taxon>Bacteroidota</taxon>
        <taxon>Chitinophagia</taxon>
        <taxon>Chitinophagales</taxon>
        <taxon>Chitinophagaceae</taxon>
        <taxon>Chitinophaga</taxon>
    </lineage>
</organism>
<sequence>MKKLLFAVVAALTLTASSVYATTYETAVSNKLKVSFRDAFANVKDVKWYTDDNKTFTAKFTLNNTLVSAYFDADGQLLVTSRVIEAESLPLAVVNRMMKKYPGNKISSVVEYESAGGTVYMIMLEGEKYWTKLRADENGTIVLKERLQKA</sequence>
<keyword evidence="3" id="KW-1185">Reference proteome</keyword>
<proteinExistence type="predicted"/>
<keyword evidence="1" id="KW-0732">Signal</keyword>
<evidence type="ECO:0000313" key="3">
    <source>
        <dbReference type="Proteomes" id="UP000249819"/>
    </source>
</evidence>
<dbReference type="Proteomes" id="UP000249819">
    <property type="component" value="Unassembled WGS sequence"/>
</dbReference>
<evidence type="ECO:0000313" key="2">
    <source>
        <dbReference type="EMBL" id="RAJ75452.1"/>
    </source>
</evidence>
<accession>A0A327VLS3</accession>
<dbReference type="AlphaFoldDB" id="A0A327VLS3"/>
<gene>
    <name evidence="2" type="ORF">CLV59_10966</name>
</gene>
<evidence type="ECO:0000256" key="1">
    <source>
        <dbReference type="SAM" id="SignalP"/>
    </source>
</evidence>
<dbReference type="RefSeq" id="WP_146616292.1">
    <property type="nucleotide sequence ID" value="NZ_QLMA01000009.1"/>
</dbReference>
<reference evidence="2 3" key="1">
    <citation type="submission" date="2018-06" db="EMBL/GenBank/DDBJ databases">
        <title>Genomic Encyclopedia of Archaeal and Bacterial Type Strains, Phase II (KMG-II): from individual species to whole genera.</title>
        <authorList>
            <person name="Goeker M."/>
        </authorList>
    </citation>
    <scope>NUCLEOTIDE SEQUENCE [LARGE SCALE GENOMIC DNA]</scope>
    <source>
        <strain evidence="2 3">DSM 29821</strain>
    </source>
</reference>
<dbReference type="SUPFAM" id="SSF160574">
    <property type="entry name" value="BT0923-like"/>
    <property type="match status" value="1"/>
</dbReference>
<name>A0A327VLS3_9BACT</name>
<feature type="chain" id="PRO_5016378189" evidence="1">
    <location>
        <begin position="22"/>
        <end position="150"/>
    </location>
</feature>
<dbReference type="OrthoDB" id="670761at2"/>
<protein>
    <submittedName>
        <fullName evidence="2">Uncharacterized protein</fullName>
    </submittedName>
</protein>
<dbReference type="EMBL" id="QLMA01000009">
    <property type="protein sequence ID" value="RAJ75452.1"/>
    <property type="molecule type" value="Genomic_DNA"/>
</dbReference>